<comment type="subcellular location">
    <subcellularLocation>
        <location evidence="3">Secreted</location>
        <location evidence="3">Extracellular space</location>
    </subcellularLocation>
</comment>
<feature type="binding site" evidence="11">
    <location>
        <position position="594"/>
    </location>
    <ligand>
        <name>Ca(2+)</name>
        <dbReference type="ChEBI" id="CHEBI:29108"/>
    </ligand>
</feature>
<evidence type="ECO:0000259" key="13">
    <source>
        <dbReference type="PROSITE" id="PS51695"/>
    </source>
</evidence>
<keyword evidence="7" id="KW-0378">Hydrolase</keyword>
<dbReference type="InterPro" id="IPR000209">
    <property type="entry name" value="Peptidase_S8/S53_dom"/>
</dbReference>
<dbReference type="GO" id="GO:0005576">
    <property type="term" value="C:extracellular region"/>
    <property type="evidence" value="ECO:0007669"/>
    <property type="project" value="UniProtKB-SubCell"/>
</dbReference>
<evidence type="ECO:0000256" key="9">
    <source>
        <dbReference type="ARBA" id="ARBA00022837"/>
    </source>
</evidence>
<dbReference type="Gene3D" id="3.40.50.200">
    <property type="entry name" value="Peptidase S8/S53 domain"/>
    <property type="match status" value="1"/>
</dbReference>
<keyword evidence="9 11" id="KW-0106">Calcium</keyword>
<dbReference type="GO" id="GO:0004252">
    <property type="term" value="F:serine-type endopeptidase activity"/>
    <property type="evidence" value="ECO:0007669"/>
    <property type="project" value="InterPro"/>
</dbReference>
<name>A0AAW0BFN7_9AGAR</name>
<dbReference type="GO" id="GO:0008240">
    <property type="term" value="F:tripeptidyl-peptidase activity"/>
    <property type="evidence" value="ECO:0007669"/>
    <property type="project" value="UniProtKB-EC"/>
</dbReference>
<evidence type="ECO:0000313" key="15">
    <source>
        <dbReference type="Proteomes" id="UP001362999"/>
    </source>
</evidence>
<evidence type="ECO:0000256" key="11">
    <source>
        <dbReference type="PROSITE-ProRule" id="PRU01032"/>
    </source>
</evidence>
<dbReference type="AlphaFoldDB" id="A0AAW0BFN7"/>
<keyword evidence="5" id="KW-0645">Protease</keyword>
<keyword evidence="12" id="KW-0732">Signal</keyword>
<dbReference type="Pfam" id="PF00082">
    <property type="entry name" value="Peptidase_S8"/>
    <property type="match status" value="1"/>
</dbReference>
<dbReference type="CDD" id="cd04056">
    <property type="entry name" value="Peptidases_S53"/>
    <property type="match status" value="1"/>
</dbReference>
<feature type="binding site" evidence="11">
    <location>
        <position position="620"/>
    </location>
    <ligand>
        <name>Ca(2+)</name>
        <dbReference type="ChEBI" id="CHEBI:29108"/>
    </ligand>
</feature>
<dbReference type="SMART" id="SM00944">
    <property type="entry name" value="Pro-kuma_activ"/>
    <property type="match status" value="1"/>
</dbReference>
<dbReference type="InterPro" id="IPR050819">
    <property type="entry name" value="Tripeptidyl-peptidase_I"/>
</dbReference>
<keyword evidence="6 11" id="KW-0479">Metal-binding</keyword>
<gene>
    <name evidence="14" type="ORF">R3P38DRAFT_1057851</name>
</gene>
<comment type="cofactor">
    <cofactor evidence="11">
        <name>Ca(2+)</name>
        <dbReference type="ChEBI" id="CHEBI:29108"/>
    </cofactor>
    <text evidence="11">Binds 1 Ca(2+) ion per subunit.</text>
</comment>
<keyword evidence="8" id="KW-0720">Serine protease</keyword>
<proteinExistence type="predicted"/>
<feature type="binding site" evidence="11">
    <location>
        <position position="618"/>
    </location>
    <ligand>
        <name>Ca(2+)</name>
        <dbReference type="ChEBI" id="CHEBI:29108"/>
    </ligand>
</feature>
<evidence type="ECO:0000256" key="3">
    <source>
        <dbReference type="ARBA" id="ARBA00004239"/>
    </source>
</evidence>
<evidence type="ECO:0000256" key="1">
    <source>
        <dbReference type="ARBA" id="ARBA00001910"/>
    </source>
</evidence>
<dbReference type="PANTHER" id="PTHR14218:SF19">
    <property type="entry name" value="SERINE PROTEASE AORO, PUTATIVE (AFU_ORTHOLOGUE AFUA_6G10250)-RELATED"/>
    <property type="match status" value="1"/>
</dbReference>
<evidence type="ECO:0000256" key="10">
    <source>
        <dbReference type="ARBA" id="ARBA00023145"/>
    </source>
</evidence>
<feature type="binding site" evidence="11">
    <location>
        <position position="593"/>
    </location>
    <ligand>
        <name>Ca(2+)</name>
        <dbReference type="ChEBI" id="CHEBI:29108"/>
    </ligand>
</feature>
<dbReference type="Proteomes" id="UP001362999">
    <property type="component" value="Unassembled WGS sequence"/>
</dbReference>
<keyword evidence="10" id="KW-0865">Zymogen</keyword>
<dbReference type="SUPFAM" id="SSF52743">
    <property type="entry name" value="Subtilisin-like"/>
    <property type="match status" value="1"/>
</dbReference>
<dbReference type="InterPro" id="IPR015366">
    <property type="entry name" value="S53_propep"/>
</dbReference>
<accession>A0AAW0BFN7</accession>
<dbReference type="InterPro" id="IPR036852">
    <property type="entry name" value="Peptidase_S8/S53_dom_sf"/>
</dbReference>
<dbReference type="InterPro" id="IPR030400">
    <property type="entry name" value="Sedolisin_dom"/>
</dbReference>
<evidence type="ECO:0000256" key="7">
    <source>
        <dbReference type="ARBA" id="ARBA00022801"/>
    </source>
</evidence>
<evidence type="ECO:0000256" key="12">
    <source>
        <dbReference type="SAM" id="SignalP"/>
    </source>
</evidence>
<feature type="domain" description="Peptidase S53" evidence="13">
    <location>
        <begin position="214"/>
        <end position="640"/>
    </location>
</feature>
<evidence type="ECO:0000256" key="8">
    <source>
        <dbReference type="ARBA" id="ARBA00022825"/>
    </source>
</evidence>
<dbReference type="EMBL" id="JAWWNJ010000034">
    <property type="protein sequence ID" value="KAK7025000.1"/>
    <property type="molecule type" value="Genomic_DNA"/>
</dbReference>
<reference evidence="14 15" key="1">
    <citation type="journal article" date="2024" name="J Genomics">
        <title>Draft genome sequencing and assembly of Favolaschia claudopus CIRM-BRFM 2984 isolated from oak limbs.</title>
        <authorList>
            <person name="Navarro D."/>
            <person name="Drula E."/>
            <person name="Chaduli D."/>
            <person name="Cazenave R."/>
            <person name="Ahrendt S."/>
            <person name="Wang J."/>
            <person name="Lipzen A."/>
            <person name="Daum C."/>
            <person name="Barry K."/>
            <person name="Grigoriev I.V."/>
            <person name="Favel A."/>
            <person name="Rosso M.N."/>
            <person name="Martin F."/>
        </authorList>
    </citation>
    <scope>NUCLEOTIDE SEQUENCE [LARGE SCALE GENOMIC DNA]</scope>
    <source>
        <strain evidence="14 15">CIRM-BRFM 2984</strain>
    </source>
</reference>
<dbReference type="GO" id="GO:0006508">
    <property type="term" value="P:proteolysis"/>
    <property type="evidence" value="ECO:0007669"/>
    <property type="project" value="UniProtKB-KW"/>
</dbReference>
<evidence type="ECO:0000256" key="6">
    <source>
        <dbReference type="ARBA" id="ARBA00022723"/>
    </source>
</evidence>
<organism evidence="14 15">
    <name type="scientific">Favolaschia claudopus</name>
    <dbReference type="NCBI Taxonomy" id="2862362"/>
    <lineage>
        <taxon>Eukaryota</taxon>
        <taxon>Fungi</taxon>
        <taxon>Dikarya</taxon>
        <taxon>Basidiomycota</taxon>
        <taxon>Agaricomycotina</taxon>
        <taxon>Agaricomycetes</taxon>
        <taxon>Agaricomycetidae</taxon>
        <taxon>Agaricales</taxon>
        <taxon>Marasmiineae</taxon>
        <taxon>Mycenaceae</taxon>
        <taxon>Favolaschia</taxon>
    </lineage>
</organism>
<dbReference type="PROSITE" id="PS51695">
    <property type="entry name" value="SEDOLISIN"/>
    <property type="match status" value="1"/>
</dbReference>
<dbReference type="EC" id="3.4.14.10" evidence="4"/>
<dbReference type="GO" id="GO:0046872">
    <property type="term" value="F:metal ion binding"/>
    <property type="evidence" value="ECO:0007669"/>
    <property type="project" value="UniProtKB-UniRule"/>
</dbReference>
<comment type="caution">
    <text evidence="14">The sequence shown here is derived from an EMBL/GenBank/DDBJ whole genome shotgun (WGS) entry which is preliminary data.</text>
</comment>
<feature type="signal peptide" evidence="12">
    <location>
        <begin position="1"/>
        <end position="19"/>
    </location>
</feature>
<comment type="catalytic activity">
    <reaction evidence="1">
        <text>Release of an N-terminal tripeptide from a polypeptide.</text>
        <dbReference type="EC" id="3.4.14.10"/>
    </reaction>
</comment>
<dbReference type="PANTHER" id="PTHR14218">
    <property type="entry name" value="PROTEASE S8 TRIPEPTIDYL PEPTIDASE I CLN2"/>
    <property type="match status" value="1"/>
</dbReference>
<feature type="chain" id="PRO_5043934183" description="tripeptidyl-peptidase II" evidence="12">
    <location>
        <begin position="20"/>
        <end position="641"/>
    </location>
</feature>
<keyword evidence="15" id="KW-1185">Reference proteome</keyword>
<dbReference type="Pfam" id="PF09286">
    <property type="entry name" value="Pro-kuma_activ"/>
    <property type="match status" value="1"/>
</dbReference>
<protein>
    <recommendedName>
        <fullName evidence="4">tripeptidyl-peptidase II</fullName>
        <ecNumber evidence="4">3.4.14.10</ecNumber>
    </recommendedName>
</protein>
<comment type="function">
    <text evidence="2">Secreted tripeptidyl-peptidase which degrades proteins at acidic pHs and is involved in virulence.</text>
</comment>
<evidence type="ECO:0000256" key="5">
    <source>
        <dbReference type="ARBA" id="ARBA00022670"/>
    </source>
</evidence>
<sequence>MHLERLFPAFLVFCVSASAVVHERRIPHSSLTLSRRLEADVTIPLRIGLKQQNMNLLSDHLLAVSDPQSRQFGQHWTPEHVAEVFAPANESRDAVNAWLVESGFHPHRLGSSHNKAWIYVKDATVAEVEGLLDTEYHVYTHESGEEHAACDSYSLPAHIVQHIDFITPTVQPNIKIDPRPFHTSPRASFERAAITQMNKPRPSAPALPAGCDQRFTPECARSLYNITYVPQATDRNSFGMLSHAPSTFLQQDLNTFFANFSPNLVGKEPIVASINGGSTDFVNGTTGVGEVDWILQYMMTLTQPQPVTVLQVGNLISGNSISFNEWLDAVDGSYCTSDGGDDLAFDPQYPNLPIGDFQEHSCGTAKPPLVISVSRGDYEFRLPPFYTQRQCNEFAKLGLMGVTVLFSAGNVGAAGTTLGYCRDDNGSVNLNATHFNPGWPAACPWITAVGGTQVKANASDSAGGVKEEVWNQDQTHGFFLSGGGGFSNRFPMPRYQKAAVTPFLNRLKKTNPAQLKHFNPSGRAYPDISANANNFVSVEEGEFVLSSGTSGATPTVASIIALINDARLSAGKTPVGFINPTIYSPQFAGAFNDIVSGTSQGCKGWQGDRAGGFKAGPGWDAASGVGTPNAGLLIEKWLSLP</sequence>
<dbReference type="SUPFAM" id="SSF54897">
    <property type="entry name" value="Protease propeptides/inhibitors"/>
    <property type="match status" value="1"/>
</dbReference>
<evidence type="ECO:0000313" key="14">
    <source>
        <dbReference type="EMBL" id="KAK7025000.1"/>
    </source>
</evidence>
<dbReference type="CDD" id="cd11377">
    <property type="entry name" value="Pro-peptidase_S53"/>
    <property type="match status" value="1"/>
</dbReference>
<comment type="caution">
    <text evidence="11">Lacks conserved residue(s) required for the propagation of feature annotation.</text>
</comment>
<evidence type="ECO:0000256" key="2">
    <source>
        <dbReference type="ARBA" id="ARBA00002451"/>
    </source>
</evidence>
<evidence type="ECO:0000256" key="4">
    <source>
        <dbReference type="ARBA" id="ARBA00012462"/>
    </source>
</evidence>